<comment type="caution">
    <text evidence="5">The sequence shown here is derived from an EMBL/GenBank/DDBJ whole genome shotgun (WGS) entry which is preliminary data.</text>
</comment>
<keyword evidence="2 3" id="KW-0802">TPR repeat</keyword>
<feature type="domain" description="CHAT" evidence="4">
    <location>
        <begin position="693"/>
        <end position="1014"/>
    </location>
</feature>
<evidence type="ECO:0000256" key="2">
    <source>
        <dbReference type="ARBA" id="ARBA00022803"/>
    </source>
</evidence>
<dbReference type="Pfam" id="PF12770">
    <property type="entry name" value="CHAT"/>
    <property type="match status" value="1"/>
</dbReference>
<dbReference type="InterPro" id="IPR011990">
    <property type="entry name" value="TPR-like_helical_dom_sf"/>
</dbReference>
<feature type="repeat" description="TPR" evidence="3">
    <location>
        <begin position="89"/>
        <end position="122"/>
    </location>
</feature>
<dbReference type="PROSITE" id="PS50293">
    <property type="entry name" value="TPR_REGION"/>
    <property type="match status" value="1"/>
</dbReference>
<evidence type="ECO:0000313" key="5">
    <source>
        <dbReference type="EMBL" id="PHK05470.1"/>
    </source>
</evidence>
<dbReference type="Pfam" id="PF13424">
    <property type="entry name" value="TPR_12"/>
    <property type="match status" value="4"/>
</dbReference>
<dbReference type="InterPro" id="IPR019734">
    <property type="entry name" value="TPR_rpt"/>
</dbReference>
<protein>
    <recommendedName>
        <fullName evidence="4">CHAT domain-containing protein</fullName>
    </recommendedName>
</protein>
<gene>
    <name evidence="5" type="ORF">VF08_07685</name>
</gene>
<dbReference type="PANTHER" id="PTHR10098:SF108">
    <property type="entry name" value="TETRATRICOPEPTIDE REPEAT PROTEIN 28"/>
    <property type="match status" value="1"/>
</dbReference>
<evidence type="ECO:0000256" key="3">
    <source>
        <dbReference type="PROSITE-ProRule" id="PRU00339"/>
    </source>
</evidence>
<evidence type="ECO:0000313" key="6">
    <source>
        <dbReference type="Proteomes" id="UP000222310"/>
    </source>
</evidence>
<dbReference type="RefSeq" id="WP_099067468.1">
    <property type="nucleotide sequence ID" value="NZ_LAHD01000015.1"/>
</dbReference>
<dbReference type="Gene3D" id="1.25.40.10">
    <property type="entry name" value="Tetratricopeptide repeat domain"/>
    <property type="match status" value="3"/>
</dbReference>
<dbReference type="InterPro" id="IPR024983">
    <property type="entry name" value="CHAT_dom"/>
</dbReference>
<dbReference type="AlphaFoldDB" id="A0A9Q5ZER9"/>
<dbReference type="GeneID" id="57094740"/>
<evidence type="ECO:0000256" key="1">
    <source>
        <dbReference type="ARBA" id="ARBA00022737"/>
    </source>
</evidence>
<dbReference type="InterPro" id="IPR013105">
    <property type="entry name" value="TPR_2"/>
</dbReference>
<accession>A0A9Q5ZER9</accession>
<dbReference type="EMBL" id="LAHD01000015">
    <property type="protein sequence ID" value="PHK05470.1"/>
    <property type="molecule type" value="Genomic_DNA"/>
</dbReference>
<feature type="repeat" description="TPR" evidence="3">
    <location>
        <begin position="129"/>
        <end position="162"/>
    </location>
</feature>
<dbReference type="Proteomes" id="UP000222310">
    <property type="component" value="Unassembled WGS sequence"/>
</dbReference>
<dbReference type="PROSITE" id="PS50005">
    <property type="entry name" value="TPR"/>
    <property type="match status" value="5"/>
</dbReference>
<proteinExistence type="predicted"/>
<feature type="repeat" description="TPR" evidence="3">
    <location>
        <begin position="289"/>
        <end position="322"/>
    </location>
</feature>
<organism evidence="5 6">
    <name type="scientific">Nostoc linckia z8</name>
    <dbReference type="NCBI Taxonomy" id="1628746"/>
    <lineage>
        <taxon>Bacteria</taxon>
        <taxon>Bacillati</taxon>
        <taxon>Cyanobacteriota</taxon>
        <taxon>Cyanophyceae</taxon>
        <taxon>Nostocales</taxon>
        <taxon>Nostocaceae</taxon>
        <taxon>Nostoc</taxon>
    </lineage>
</organism>
<reference evidence="5 6" key="1">
    <citation type="submission" date="2015-02" db="EMBL/GenBank/DDBJ databases">
        <title>Nostoc linckia genome annotation.</title>
        <authorList>
            <person name="Zhou Z."/>
        </authorList>
    </citation>
    <scope>NUCLEOTIDE SEQUENCE [LARGE SCALE GENOMIC DNA]</scope>
    <source>
        <strain evidence="6">z8</strain>
    </source>
</reference>
<sequence length="1017" mass="113998">MYQKKSFILFASIVLVSQTVVTIVGQIEASFAQSSTTRSPQTSATADKLYEEGIELYNQGTPASLREAIFKLQEALQLSRDIDDKELEANTIHNIGKAYFDLGNQQQAINFYNQSLSLIRALNDKKSEAIILDDIGTSYLDLGQKQKALEYYNQALSINRNLGNKFEQAITLSHIASVYYHSEDMAKSLEYLQESLSLYRTISDSNGEAYILLIIGRTYDKFRQNQKALEFYNQSLSMYRTLKDKAWEATALRNIGGIYKKLEEKQKALEYYNQALSLRREIGQTAKVVNTLNLIGIIYDELGQQQKALEIYKEALSLSRSIGDAEAEGNTLSNMALVYDNLNDELTAIGLYEEALSLRRATGDKYGEAVTLNNMGKAHWVLRNTQRALELYNQALDLMRQLGSKEGESSVLGNIGTLYSSVGEKETSLELFHQSLSQNREIGDKEGEAVALFNIASVERKKGNLEASVDSIKSAIAIIEELRSKVINEELRASYFGSKQNYYEFYIDLLMELHEKQPNKGYNAQALHASERARARSLIELLTEAGANIRQGVDAKLSQRQQSLEKELNATEFRKYQLLQGQYTKKELAQIKQQIATLLNQLEEVKTQIRLKSPRYAALTQPQPLTLKELQNEVLDENTILLEYSLGKKYSYLWAVTKTDISSYKLGDRQTIEETAQAYYKQVTSSQEVNPKIGQRLSQMLLSPVASKLKGKRLLIVGDGALQSIPFAALPTPETSVSSLPKNAKENFTPLLVQNEIVLLPSASTIAIQRREFKNRPPAPKTVAILADPVFNRDDTRLQVTNNHTAAAATTSEVVRSARDIGVVLDRLKYSRQEADAITKLVSNTSQRLSSLDFEASRTTATNPNLAQYRMVHFATHGLINTINPELSGIVLSLVNQKGEDTDGFLRLHDIFNLNLPVELVTLSACETGLGKDVKGEGLVGLTRGFMYAGAKRVAVSLWSVNDTATANLMTKFYQQMLQKGLTPVAALRAAQLEMWQTQQWNAPYYWAAFVVQGEWR</sequence>
<dbReference type="SUPFAM" id="SSF48452">
    <property type="entry name" value="TPR-like"/>
    <property type="match status" value="3"/>
</dbReference>
<keyword evidence="1" id="KW-0677">Repeat</keyword>
<evidence type="ECO:0000259" key="4">
    <source>
        <dbReference type="Pfam" id="PF12770"/>
    </source>
</evidence>
<name>A0A9Q5ZER9_NOSLI</name>
<dbReference type="SMART" id="SM00028">
    <property type="entry name" value="TPR"/>
    <property type="match status" value="10"/>
</dbReference>
<dbReference type="PANTHER" id="PTHR10098">
    <property type="entry name" value="RAPSYN-RELATED"/>
    <property type="match status" value="1"/>
</dbReference>
<feature type="repeat" description="TPR" evidence="3">
    <location>
        <begin position="249"/>
        <end position="282"/>
    </location>
</feature>
<feature type="repeat" description="TPR" evidence="3">
    <location>
        <begin position="369"/>
        <end position="402"/>
    </location>
</feature>
<dbReference type="Pfam" id="PF07719">
    <property type="entry name" value="TPR_2"/>
    <property type="match status" value="1"/>
</dbReference>